<dbReference type="RefSeq" id="WP_014499791.1">
    <property type="nucleotide sequence ID" value="NC_017259.1"/>
</dbReference>
<comment type="catalytic activity">
    <reaction evidence="11">
        <text>a tRNA with a 3' CCA end + 2 CTP + ATP = a tRNA with a 3' CCACCA end + 3 diphosphate</text>
        <dbReference type="Rhea" id="RHEA:76235"/>
        <dbReference type="Rhea" id="RHEA-COMP:10468"/>
        <dbReference type="Rhea" id="RHEA-COMP:18655"/>
        <dbReference type="ChEBI" id="CHEBI:30616"/>
        <dbReference type="ChEBI" id="CHEBI:33019"/>
        <dbReference type="ChEBI" id="CHEBI:37563"/>
        <dbReference type="ChEBI" id="CHEBI:83071"/>
        <dbReference type="ChEBI" id="CHEBI:195187"/>
    </reaction>
</comment>
<dbReference type="Gene3D" id="1.10.3090.10">
    <property type="entry name" value="cca-adding enzyme, domain 2"/>
    <property type="match status" value="1"/>
</dbReference>
<feature type="binding site" evidence="11">
    <location>
        <position position="8"/>
    </location>
    <ligand>
        <name>ATP</name>
        <dbReference type="ChEBI" id="CHEBI:30616"/>
    </ligand>
</feature>
<keyword evidence="9 11" id="KW-0460">Magnesium</keyword>
<evidence type="ECO:0000313" key="14">
    <source>
        <dbReference type="EMBL" id="AEO07887.1"/>
    </source>
</evidence>
<dbReference type="eggNOG" id="COG0617">
    <property type="taxonomic scope" value="Bacteria"/>
</dbReference>
<dbReference type="HAMAP" id="MF_01262">
    <property type="entry name" value="CCA_bact_type2"/>
    <property type="match status" value="1"/>
</dbReference>
<evidence type="ECO:0000256" key="4">
    <source>
        <dbReference type="ARBA" id="ARBA00022695"/>
    </source>
</evidence>
<feature type="binding site" evidence="11">
    <location>
        <position position="23"/>
    </location>
    <ligand>
        <name>Mg(2+)</name>
        <dbReference type="ChEBI" id="CHEBI:18420"/>
    </ligand>
</feature>
<dbReference type="NCBIfam" id="NF009813">
    <property type="entry name" value="PRK13298.1"/>
    <property type="match status" value="1"/>
</dbReference>
<evidence type="ECO:0000256" key="10">
    <source>
        <dbReference type="ARBA" id="ARBA00022884"/>
    </source>
</evidence>
<gene>
    <name evidence="11 14" type="primary">cca</name>
    <name evidence="14" type="ORF">BUAMB_057</name>
</gene>
<dbReference type="KEGG" id="buh:BUAMB_057"/>
<dbReference type="EC" id="2.7.7.72" evidence="11"/>
<comment type="similarity">
    <text evidence="11">Belongs to the tRNA nucleotidyltransferase/poly(A) polymerase family. Bacterial CCA-adding enzyme type 2 subfamily.</text>
</comment>
<keyword evidence="2 11" id="KW-0808">Transferase</keyword>
<dbReference type="OrthoDB" id="9805698at2"/>
<comment type="catalytic activity">
    <reaction evidence="11">
        <text>a tRNA precursor + 2 CTP + ATP = a tRNA with a 3' CCA end + 3 diphosphate</text>
        <dbReference type="Rhea" id="RHEA:14433"/>
        <dbReference type="Rhea" id="RHEA-COMP:10465"/>
        <dbReference type="Rhea" id="RHEA-COMP:10468"/>
        <dbReference type="ChEBI" id="CHEBI:30616"/>
        <dbReference type="ChEBI" id="CHEBI:33019"/>
        <dbReference type="ChEBI" id="CHEBI:37563"/>
        <dbReference type="ChEBI" id="CHEBI:74896"/>
        <dbReference type="ChEBI" id="CHEBI:83071"/>
        <dbReference type="EC" id="2.7.7.72"/>
    </reaction>
</comment>
<comment type="function">
    <text evidence="11">Catalyzes the addition and repair of the essential 3'-terminal CCA sequence in tRNAs without using a nucleic acid template. Adds these three nucleotides in the order of C, C, and A to the tRNA nucleotide-73, using CTP and ATP as substrates and producing inorganic pyrophosphate. tRNA 3'-terminal CCA addition is required both for tRNA processing and repair. Also involved in tRNA surveillance by mediating tandem CCA addition to generate a CCACCA at the 3' terminus of unstable tRNAs. While stable tRNAs receive only 3'-terminal CCA, unstable tRNAs are marked with CCACCA and rapidly degraded.</text>
</comment>
<dbReference type="PIRSF" id="PIRSF000813">
    <property type="entry name" value="CCA_bact"/>
    <property type="match status" value="1"/>
</dbReference>
<dbReference type="GO" id="GO:0000049">
    <property type="term" value="F:tRNA binding"/>
    <property type="evidence" value="ECO:0007669"/>
    <property type="project" value="UniProtKB-UniRule"/>
</dbReference>
<evidence type="ECO:0000256" key="8">
    <source>
        <dbReference type="ARBA" id="ARBA00022840"/>
    </source>
</evidence>
<dbReference type="SUPFAM" id="SSF81301">
    <property type="entry name" value="Nucleotidyltransferase"/>
    <property type="match status" value="1"/>
</dbReference>
<feature type="domain" description="Poly A polymerase head" evidence="12">
    <location>
        <begin position="3"/>
        <end position="122"/>
    </location>
</feature>
<feature type="binding site" evidence="11">
    <location>
        <position position="137"/>
    </location>
    <ligand>
        <name>CTP</name>
        <dbReference type="ChEBI" id="CHEBI:37563"/>
    </ligand>
</feature>
<dbReference type="GO" id="GO:0004810">
    <property type="term" value="F:CCA tRNA nucleotidyltransferase activity"/>
    <property type="evidence" value="ECO:0007669"/>
    <property type="project" value="UniProtKB-UniRule"/>
</dbReference>
<evidence type="ECO:0000256" key="11">
    <source>
        <dbReference type="HAMAP-Rule" id="MF_01262"/>
    </source>
</evidence>
<dbReference type="PANTHER" id="PTHR47545">
    <property type="entry name" value="MULTIFUNCTIONAL CCA PROTEIN"/>
    <property type="match status" value="1"/>
</dbReference>
<dbReference type="InterPro" id="IPR002646">
    <property type="entry name" value="PolA_pol_head_dom"/>
</dbReference>
<keyword evidence="8 11" id="KW-0067">ATP-binding</keyword>
<dbReference type="HOGENOM" id="CLU_015961_1_1_6"/>
<protein>
    <recommendedName>
        <fullName evidence="11">CCA-adding enzyme</fullName>
        <ecNumber evidence="11">2.7.7.72</ecNumber>
    </recommendedName>
    <alternativeName>
        <fullName evidence="11">CCA tRNA nucleotidyltransferase</fullName>
    </alternativeName>
    <alternativeName>
        <fullName evidence="11">tRNA CCA-pyrophosphorylase</fullName>
    </alternativeName>
    <alternativeName>
        <fullName evidence="11">tRNA adenylyl-/cytidylyl- transferase</fullName>
    </alternativeName>
    <alternativeName>
        <fullName evidence="11">tRNA nucleotidyltransferase</fullName>
    </alternativeName>
    <alternativeName>
        <fullName evidence="11">tRNA-NT</fullName>
    </alternativeName>
</protein>
<dbReference type="Gene3D" id="3.30.460.10">
    <property type="entry name" value="Beta Polymerase, domain 2"/>
    <property type="match status" value="1"/>
</dbReference>
<feature type="binding site" evidence="11">
    <location>
        <position position="21"/>
    </location>
    <ligand>
        <name>Mg(2+)</name>
        <dbReference type="ChEBI" id="CHEBI:18420"/>
    </ligand>
</feature>
<feature type="binding site" evidence="11">
    <location>
        <position position="91"/>
    </location>
    <ligand>
        <name>ATP</name>
        <dbReference type="ChEBI" id="CHEBI:30616"/>
    </ligand>
</feature>
<keyword evidence="7 11" id="KW-0692">RNA repair</keyword>
<dbReference type="InterPro" id="IPR012006">
    <property type="entry name" value="CCA_bact"/>
</dbReference>
<feature type="binding site" evidence="11">
    <location>
        <position position="91"/>
    </location>
    <ligand>
        <name>CTP</name>
        <dbReference type="ChEBI" id="CHEBI:37563"/>
    </ligand>
</feature>
<keyword evidence="6 11" id="KW-0547">Nucleotide-binding</keyword>
<dbReference type="GO" id="GO:0005524">
    <property type="term" value="F:ATP binding"/>
    <property type="evidence" value="ECO:0007669"/>
    <property type="project" value="UniProtKB-UniRule"/>
</dbReference>
<dbReference type="AlphaFoldDB" id="G2LNV0"/>
<feature type="binding site" evidence="11">
    <location>
        <position position="140"/>
    </location>
    <ligand>
        <name>ATP</name>
        <dbReference type="ChEBI" id="CHEBI:30616"/>
    </ligand>
</feature>
<dbReference type="GO" id="GO:0000287">
    <property type="term" value="F:magnesium ion binding"/>
    <property type="evidence" value="ECO:0007669"/>
    <property type="project" value="UniProtKB-UniRule"/>
</dbReference>
<sequence length="419" mass="49752">MKIYLVGGAVRDSLLNLPVKDKDWVIVGGTEKLLLEKKFRQVGKDFPVFLHPETNEEYALARKERKSGKGYTGFDTDYNSNITLEDDLIRRDLTMNAIAQDEYGNYIDPFEGKKDIKCRLIRHVSESFIEDPLRVLRTARFAASLVHLGFTIAKETMILMQTIVKKKELLYLTANRIWNETEKAFKTSHPHVYFQVLYQCNALHFFFPSIQFIYEKNFFLDFNYFKPLYNQYSVLMRLAKISMEYKDIDIRFACLCQFISVYNSIYKKFSNIFFDVSSASIVLNICKRFHIPSYIREIAVLHTGFYYFLNTIYYQKTESIINFFSKIDAWRKPERVEKIAILTNFNFLYQLETQNSDILPGLFLKQCFSIVRNISVQSILKKDFQGSQIKEELMRLRIKKLELWRYKINKVYFFKVKIF</sequence>
<keyword evidence="5 11" id="KW-0479">Metal-binding</keyword>
<feature type="binding site" evidence="11">
    <location>
        <position position="140"/>
    </location>
    <ligand>
        <name>CTP</name>
        <dbReference type="ChEBI" id="CHEBI:37563"/>
    </ligand>
</feature>
<feature type="binding site" evidence="11">
    <location>
        <position position="8"/>
    </location>
    <ligand>
        <name>CTP</name>
        <dbReference type="ChEBI" id="CHEBI:37563"/>
    </ligand>
</feature>
<feature type="binding site" evidence="11">
    <location>
        <position position="137"/>
    </location>
    <ligand>
        <name>ATP</name>
        <dbReference type="ChEBI" id="CHEBI:30616"/>
    </ligand>
</feature>
<dbReference type="EMBL" id="CP002648">
    <property type="protein sequence ID" value="AEO07887.1"/>
    <property type="molecule type" value="Genomic_DNA"/>
</dbReference>
<comment type="miscellaneous">
    <text evidence="11">A single active site specifically recognizes both ATP and CTP and is responsible for their addition.</text>
</comment>
<dbReference type="GO" id="GO:0001680">
    <property type="term" value="P:tRNA 3'-terminal CCA addition"/>
    <property type="evidence" value="ECO:0007669"/>
    <property type="project" value="UniProtKB-UniRule"/>
</dbReference>
<dbReference type="InterPro" id="IPR043519">
    <property type="entry name" value="NT_sf"/>
</dbReference>
<evidence type="ECO:0000313" key="15">
    <source>
        <dbReference type="Proteomes" id="UP000006139"/>
    </source>
</evidence>
<keyword evidence="4 11" id="KW-0548">Nucleotidyltransferase</keyword>
<keyword evidence="10 11" id="KW-0694">RNA-binding</keyword>
<organism evidence="14 15">
    <name type="scientific">Buchnera aphidicola str. Ua</name>
    <name type="common">Uroleucon ambrosiae</name>
    <dbReference type="NCBI Taxonomy" id="1005057"/>
    <lineage>
        <taxon>Bacteria</taxon>
        <taxon>Pseudomonadati</taxon>
        <taxon>Pseudomonadota</taxon>
        <taxon>Gammaproteobacteria</taxon>
        <taxon>Enterobacterales</taxon>
        <taxon>Erwiniaceae</taxon>
        <taxon>Buchnera</taxon>
    </lineage>
</organism>
<dbReference type="GO" id="GO:0042245">
    <property type="term" value="P:RNA repair"/>
    <property type="evidence" value="ECO:0007669"/>
    <property type="project" value="UniProtKB-KW"/>
</dbReference>
<dbReference type="SUPFAM" id="SSF81891">
    <property type="entry name" value="Poly A polymerase C-terminal region-like"/>
    <property type="match status" value="1"/>
</dbReference>
<evidence type="ECO:0000256" key="7">
    <source>
        <dbReference type="ARBA" id="ARBA00022800"/>
    </source>
</evidence>
<evidence type="ECO:0000259" key="13">
    <source>
        <dbReference type="Pfam" id="PF12627"/>
    </source>
</evidence>
<keyword evidence="3 11" id="KW-0819">tRNA processing</keyword>
<dbReference type="InterPro" id="IPR032828">
    <property type="entry name" value="PolyA_RNA-bd"/>
</dbReference>
<evidence type="ECO:0000256" key="9">
    <source>
        <dbReference type="ARBA" id="ARBA00022842"/>
    </source>
</evidence>
<dbReference type="Pfam" id="PF12627">
    <property type="entry name" value="PolyA_pol_RNAbd"/>
    <property type="match status" value="1"/>
</dbReference>
<dbReference type="GO" id="GO:0160016">
    <property type="term" value="F:CCACCA tRNA nucleotidyltransferase activity"/>
    <property type="evidence" value="ECO:0007669"/>
    <property type="project" value="RHEA"/>
</dbReference>
<name>G2LNV0_BUCUM</name>
<dbReference type="InterPro" id="IPR050124">
    <property type="entry name" value="tRNA_CCA-adding_enzyme"/>
</dbReference>
<evidence type="ECO:0000256" key="5">
    <source>
        <dbReference type="ARBA" id="ARBA00022723"/>
    </source>
</evidence>
<dbReference type="STRING" id="1005057.BUAMB_057"/>
<accession>G2LNV0</accession>
<feature type="binding site" evidence="11">
    <location>
        <position position="11"/>
    </location>
    <ligand>
        <name>CTP</name>
        <dbReference type="ChEBI" id="CHEBI:37563"/>
    </ligand>
</feature>
<dbReference type="Pfam" id="PF01743">
    <property type="entry name" value="PolyA_pol"/>
    <property type="match status" value="1"/>
</dbReference>
<evidence type="ECO:0000256" key="2">
    <source>
        <dbReference type="ARBA" id="ARBA00022679"/>
    </source>
</evidence>
<evidence type="ECO:0000259" key="12">
    <source>
        <dbReference type="Pfam" id="PF01743"/>
    </source>
</evidence>
<evidence type="ECO:0000256" key="6">
    <source>
        <dbReference type="ARBA" id="ARBA00022741"/>
    </source>
</evidence>
<reference evidence="14 15" key="1">
    <citation type="journal article" date="2011" name="PLoS Genet.">
        <title>Sequence conservation and functional constraint on intergenic spacers in reduced genomes of the obligate symbiont buchnera.</title>
        <authorList>
            <person name="Degnan P.H."/>
            <person name="Ochman H."/>
            <person name="Moran N.A."/>
        </authorList>
    </citation>
    <scope>NUCLEOTIDE SEQUENCE [LARGE SCALE GENOMIC DNA]</scope>
    <source>
        <strain evidence="14 15">Ua</strain>
    </source>
</reference>
<feature type="binding site" evidence="11">
    <location>
        <position position="11"/>
    </location>
    <ligand>
        <name>ATP</name>
        <dbReference type="ChEBI" id="CHEBI:30616"/>
    </ligand>
</feature>
<evidence type="ECO:0000256" key="3">
    <source>
        <dbReference type="ARBA" id="ARBA00022694"/>
    </source>
</evidence>
<proteinExistence type="inferred from homology"/>
<evidence type="ECO:0000256" key="1">
    <source>
        <dbReference type="ARBA" id="ARBA00001946"/>
    </source>
</evidence>
<dbReference type="PATRIC" id="fig|1005057.4.peg.52"/>
<feature type="domain" description="tRNA nucleotidyltransferase/poly(A) polymerase RNA and SrmB- binding" evidence="13">
    <location>
        <begin position="149"/>
        <end position="210"/>
    </location>
</feature>
<dbReference type="Proteomes" id="UP000006139">
    <property type="component" value="Chromosome"/>
</dbReference>
<comment type="cofactor">
    <cofactor evidence="1 11">
        <name>Mg(2+)</name>
        <dbReference type="ChEBI" id="CHEBI:18420"/>
    </cofactor>
</comment>
<dbReference type="PANTHER" id="PTHR47545:SF1">
    <property type="entry name" value="MULTIFUNCTIONAL CCA PROTEIN"/>
    <property type="match status" value="1"/>
</dbReference>